<reference evidence="5" key="1">
    <citation type="journal article" date="2014" name="Genome Announc.">
        <title>De novo whole-genome sequence and genome annotation of Lichtheimia ramosa.</title>
        <authorList>
            <person name="Linde J."/>
            <person name="Schwartze V."/>
            <person name="Binder U."/>
            <person name="Lass-Florl C."/>
            <person name="Voigt K."/>
            <person name="Horn F."/>
        </authorList>
    </citation>
    <scope>NUCLEOTIDE SEQUENCE</scope>
    <source>
        <strain evidence="5">JMRC FSU:6197</strain>
    </source>
</reference>
<dbReference type="Pfam" id="PF09818">
    <property type="entry name" value="ABC_ATPase"/>
    <property type="match status" value="1"/>
</dbReference>
<dbReference type="PANTHER" id="PTHR38149:SF1">
    <property type="entry name" value="ATPASE"/>
    <property type="match status" value="1"/>
</dbReference>
<feature type="domain" description="ATPase of the ABC class N-terminal" evidence="3">
    <location>
        <begin position="42"/>
        <end position="208"/>
    </location>
</feature>
<protein>
    <recommendedName>
        <fullName evidence="6">ABC transporter ATPase</fullName>
    </recommendedName>
</protein>
<evidence type="ECO:0000313" key="5">
    <source>
        <dbReference type="EMBL" id="CDS05330.1"/>
    </source>
</evidence>
<evidence type="ECO:0008006" key="6">
    <source>
        <dbReference type="Google" id="ProtNLM"/>
    </source>
</evidence>
<dbReference type="InterPro" id="IPR046834">
    <property type="entry name" value="ABC_ATPase_C"/>
</dbReference>
<accession>A0A077WD24</accession>
<dbReference type="AlphaFoldDB" id="A0A077WD24"/>
<feature type="region of interest" description="Disordered" evidence="1">
    <location>
        <begin position="1"/>
        <end position="27"/>
    </location>
</feature>
<dbReference type="InterPro" id="IPR046833">
    <property type="entry name" value="ABC_N"/>
</dbReference>
<evidence type="ECO:0000259" key="3">
    <source>
        <dbReference type="Pfam" id="PF20446"/>
    </source>
</evidence>
<feature type="domain" description="MRB1590-like C-terminal" evidence="4">
    <location>
        <begin position="508"/>
        <end position="622"/>
    </location>
</feature>
<evidence type="ECO:0000259" key="2">
    <source>
        <dbReference type="Pfam" id="PF09818"/>
    </source>
</evidence>
<evidence type="ECO:0000259" key="4">
    <source>
        <dbReference type="Pfam" id="PF21117"/>
    </source>
</evidence>
<proteinExistence type="predicted"/>
<name>A0A077WD24_9FUNG</name>
<gene>
    <name evidence="5" type="ORF">LRAMOSA07859</name>
</gene>
<dbReference type="EMBL" id="LK023316">
    <property type="protein sequence ID" value="CDS05330.1"/>
    <property type="molecule type" value="Genomic_DNA"/>
</dbReference>
<dbReference type="OrthoDB" id="189459at2759"/>
<dbReference type="PANTHER" id="PTHR38149">
    <property type="entry name" value="ATPASE"/>
    <property type="match status" value="1"/>
</dbReference>
<feature type="domain" description="ATPase of the ABC class C-terminal" evidence="2">
    <location>
        <begin position="213"/>
        <end position="493"/>
    </location>
</feature>
<feature type="compositionally biased region" description="Low complexity" evidence="1">
    <location>
        <begin position="1"/>
        <end position="14"/>
    </location>
</feature>
<evidence type="ECO:0000256" key="1">
    <source>
        <dbReference type="SAM" id="MobiDB-lite"/>
    </source>
</evidence>
<dbReference type="Pfam" id="PF20446">
    <property type="entry name" value="ABC_N"/>
    <property type="match status" value="1"/>
</dbReference>
<dbReference type="InterPro" id="IPR049069">
    <property type="entry name" value="MRB1590-like_C"/>
</dbReference>
<sequence>MNRGAYYKAKYGNKGNRGGGRGQKRTWDQHQQQEVFHHSNGNIEALLKSINGQGYGRYHALENQQFIHSLYTLRFDKVQNDPFAPPSRMRIHVNRSIAGFPADLYADKESSIAASNYLLRRLSEELDKARRYTHGGGGYRDLKGGGMEISRPGQEILEQNSILIHEGNIEARLTFSLPAQGRTIASERAIEMLVQKLPDIVQRSLLYKSLDPADLQDFVTCYRDQEWLRKRLKANNLVAFIPDGAILPRQSGVSDLPMDASKAAAFKSPESLEASITCPSGKKLTGMGIKCGITMITGGGYHGKSTLLSAIEKGIYSHIPGDGREYLVSDPSLTRIRAEDGRSVEGTDISPFINNLPFGINTKKFSTANASGSTSMAANVQEMVEVGARVMIYDEDTCATNFMIRDERMQMIVPKRNEPITPLISKIRKLYEEKEISTILVIGSCGDYVDVSDNIIEMLNYEPIDITDRAKKIAAQYPRKLVDEGGDSYGSVTQRKLMIPAYVSQKRSVKTKHTILFDNQHELSLSALENLAQKHQTQWIAAAITYLKTSQQSRKDIKTLNQMIDMLDKSLDGPVVSGTKPNTLRSPLDVVLQSYETVHGDFARPTRYQLAQAINRLRDIKVMD</sequence>
<dbReference type="Pfam" id="PF21117">
    <property type="entry name" value="MRB1590_C"/>
    <property type="match status" value="1"/>
</dbReference>
<dbReference type="InterPro" id="IPR019195">
    <property type="entry name" value="ABC_ATPase_put"/>
</dbReference>
<organism evidence="5">
    <name type="scientific">Lichtheimia ramosa</name>
    <dbReference type="NCBI Taxonomy" id="688394"/>
    <lineage>
        <taxon>Eukaryota</taxon>
        <taxon>Fungi</taxon>
        <taxon>Fungi incertae sedis</taxon>
        <taxon>Mucoromycota</taxon>
        <taxon>Mucoromycotina</taxon>
        <taxon>Mucoromycetes</taxon>
        <taxon>Mucorales</taxon>
        <taxon>Lichtheimiaceae</taxon>
        <taxon>Lichtheimia</taxon>
    </lineage>
</organism>